<reference evidence="1 2" key="1">
    <citation type="submission" date="2018-09" db="EMBL/GenBank/DDBJ databases">
        <title>Murine metabolic-syndrome-specific gut microbial biobank.</title>
        <authorList>
            <person name="Liu C."/>
        </authorList>
    </citation>
    <scope>NUCLEOTIDE SEQUENCE [LARGE SCALE GENOMIC DNA]</scope>
    <source>
        <strain evidence="1 2">WYJ21-P61</strain>
    </source>
</reference>
<dbReference type="Proteomes" id="UP000273889">
    <property type="component" value="Unassembled WGS sequence"/>
</dbReference>
<sequence>MPVLNELMKMRFAPATFTGVALSWEMFVSNALELDDAARVDRASGRCADWHGRRAVGNGNGRLRPWAFFGTSVAALAPIQ</sequence>
<evidence type="ECO:0000313" key="1">
    <source>
        <dbReference type="EMBL" id="RKI87943.1"/>
    </source>
</evidence>
<protein>
    <submittedName>
        <fullName evidence="1">Uncharacterized protein</fullName>
    </submittedName>
</protein>
<evidence type="ECO:0000313" key="2">
    <source>
        <dbReference type="Proteomes" id="UP000273889"/>
    </source>
</evidence>
<dbReference type="AlphaFoldDB" id="A0AB37NWM3"/>
<dbReference type="EMBL" id="RAYV01000005">
    <property type="protein sequence ID" value="RKI87943.1"/>
    <property type="molecule type" value="Genomic_DNA"/>
</dbReference>
<organism evidence="1 2">
    <name type="scientific">Bifidobacterium pseudolongum</name>
    <dbReference type="NCBI Taxonomy" id="1694"/>
    <lineage>
        <taxon>Bacteria</taxon>
        <taxon>Bacillati</taxon>
        <taxon>Actinomycetota</taxon>
        <taxon>Actinomycetes</taxon>
        <taxon>Bifidobacteriales</taxon>
        <taxon>Bifidobacteriaceae</taxon>
        <taxon>Bifidobacterium</taxon>
    </lineage>
</organism>
<proteinExistence type="predicted"/>
<comment type="caution">
    <text evidence="1">The sequence shown here is derived from an EMBL/GenBank/DDBJ whole genome shotgun (WGS) entry which is preliminary data.</text>
</comment>
<name>A0AB37NWM3_9BIFI</name>
<gene>
    <name evidence="1" type="ORF">D7V89_05335</name>
</gene>
<accession>A0AB37NWM3</accession>